<dbReference type="Pfam" id="PF13360">
    <property type="entry name" value="PQQ_2"/>
    <property type="match status" value="1"/>
</dbReference>
<feature type="compositionally biased region" description="Polar residues" evidence="1">
    <location>
        <begin position="35"/>
        <end position="46"/>
    </location>
</feature>
<evidence type="ECO:0000313" key="4">
    <source>
        <dbReference type="EMBL" id="QDU97238.1"/>
    </source>
</evidence>
<dbReference type="SUPFAM" id="SSF50998">
    <property type="entry name" value="Quinoprotein alcohol dehydrogenase-like"/>
    <property type="match status" value="1"/>
</dbReference>
<feature type="signal peptide" evidence="2">
    <location>
        <begin position="1"/>
        <end position="27"/>
    </location>
</feature>
<evidence type="ECO:0000256" key="1">
    <source>
        <dbReference type="SAM" id="MobiDB-lite"/>
    </source>
</evidence>
<dbReference type="AlphaFoldDB" id="A0A518DZH4"/>
<dbReference type="InterPro" id="IPR018391">
    <property type="entry name" value="PQQ_b-propeller_rpt"/>
</dbReference>
<dbReference type="OrthoDB" id="244732at2"/>
<proteinExistence type="predicted"/>
<name>A0A518DZH4_9BACT</name>
<gene>
    <name evidence="4" type="ORF">Pla8534_50830</name>
</gene>
<feature type="region of interest" description="Disordered" evidence="1">
    <location>
        <begin position="27"/>
        <end position="46"/>
    </location>
</feature>
<feature type="domain" description="Pyrrolo-quinoline quinone repeat" evidence="3">
    <location>
        <begin position="137"/>
        <end position="384"/>
    </location>
</feature>
<evidence type="ECO:0000313" key="5">
    <source>
        <dbReference type="Proteomes" id="UP000317648"/>
    </source>
</evidence>
<reference evidence="4 5" key="1">
    <citation type="submission" date="2019-02" db="EMBL/GenBank/DDBJ databases">
        <title>Deep-cultivation of Planctomycetes and their phenomic and genomic characterization uncovers novel biology.</title>
        <authorList>
            <person name="Wiegand S."/>
            <person name="Jogler M."/>
            <person name="Boedeker C."/>
            <person name="Pinto D."/>
            <person name="Vollmers J."/>
            <person name="Rivas-Marin E."/>
            <person name="Kohn T."/>
            <person name="Peeters S.H."/>
            <person name="Heuer A."/>
            <person name="Rast P."/>
            <person name="Oberbeckmann S."/>
            <person name="Bunk B."/>
            <person name="Jeske O."/>
            <person name="Meyerdierks A."/>
            <person name="Storesund J.E."/>
            <person name="Kallscheuer N."/>
            <person name="Luecker S."/>
            <person name="Lage O.M."/>
            <person name="Pohl T."/>
            <person name="Merkel B.J."/>
            <person name="Hornburger P."/>
            <person name="Mueller R.-W."/>
            <person name="Bruemmer F."/>
            <person name="Labrenz M."/>
            <person name="Spormann A.M."/>
            <person name="Op den Camp H."/>
            <person name="Overmann J."/>
            <person name="Amann R."/>
            <person name="Jetten M.S.M."/>
            <person name="Mascher T."/>
            <person name="Medema M.H."/>
            <person name="Devos D.P."/>
            <person name="Kaster A.-K."/>
            <person name="Ovreas L."/>
            <person name="Rohde M."/>
            <person name="Galperin M.Y."/>
            <person name="Jogler C."/>
        </authorList>
    </citation>
    <scope>NUCLEOTIDE SEQUENCE [LARGE SCALE GENOMIC DNA]</scope>
    <source>
        <strain evidence="4 5">Pla85_3_4</strain>
    </source>
</reference>
<keyword evidence="2" id="KW-0732">Signal</keyword>
<dbReference type="Gene3D" id="2.130.10.10">
    <property type="entry name" value="YVTN repeat-like/Quinoprotein amine dehydrogenase"/>
    <property type="match status" value="2"/>
</dbReference>
<feature type="chain" id="PRO_5021767030" evidence="2">
    <location>
        <begin position="28"/>
        <end position="429"/>
    </location>
</feature>
<dbReference type="PANTHER" id="PTHR34512:SF30">
    <property type="entry name" value="OUTER MEMBRANE PROTEIN ASSEMBLY FACTOR BAMB"/>
    <property type="match status" value="1"/>
</dbReference>
<evidence type="ECO:0000259" key="3">
    <source>
        <dbReference type="Pfam" id="PF13360"/>
    </source>
</evidence>
<feature type="region of interest" description="Disordered" evidence="1">
    <location>
        <begin position="107"/>
        <end position="126"/>
    </location>
</feature>
<evidence type="ECO:0000256" key="2">
    <source>
        <dbReference type="SAM" id="SignalP"/>
    </source>
</evidence>
<protein>
    <submittedName>
        <fullName evidence="4">Outer membrane biogenesis protein BamB</fullName>
    </submittedName>
</protein>
<dbReference type="RefSeq" id="WP_145056024.1">
    <property type="nucleotide sequence ID" value="NZ_CP036433.1"/>
</dbReference>
<dbReference type="PANTHER" id="PTHR34512">
    <property type="entry name" value="CELL SURFACE PROTEIN"/>
    <property type="match status" value="1"/>
</dbReference>
<dbReference type="InterPro" id="IPR002372">
    <property type="entry name" value="PQQ_rpt_dom"/>
</dbReference>
<accession>A0A518DZH4</accession>
<dbReference type="InterPro" id="IPR015943">
    <property type="entry name" value="WD40/YVTN_repeat-like_dom_sf"/>
</dbReference>
<dbReference type="SMART" id="SM00564">
    <property type="entry name" value="PQQ"/>
    <property type="match status" value="3"/>
</dbReference>
<dbReference type="Proteomes" id="UP000317648">
    <property type="component" value="Chromosome"/>
</dbReference>
<sequence precursor="true">MKSLSLRAALWLAACLIVATGAPSAQAENWPQWRGPSQNGVSQEQGLPTTWSKTENVLWRLPLPGPGGATPAVWGDSIFITAVEDRDLVLMCIGTDGKERWKRVVSQGNKDVRGDEGNSASPSPSTDGQHVWVFFANGYLACYDFAGEKVWGFNIEERYGKLRIAFGMTSTPVLDGERLYLQLIHGEGKADTREAKVVALDKKTGEEIWQVERPSEAYSENEHSYASPIIYRDADQAFLLTHGADYIVAHDLADGHELWRCGGLHPPTYDPTLRFVASPAAVPGLIVVPSAKRGVTLALKPGGKGEITEMETFRWWRYDTTPDVPSPLIVGDIVYLCRQNGNLIALDRATGKEFYEERTHADRHRASPVYADGKIFLTARDGTVSVCKPGPEFELLAQNEIDEPQSASPAIANGRIYLRTFEALYAIGK</sequence>
<dbReference type="EMBL" id="CP036433">
    <property type="protein sequence ID" value="QDU97238.1"/>
    <property type="molecule type" value="Genomic_DNA"/>
</dbReference>
<dbReference type="InterPro" id="IPR011047">
    <property type="entry name" value="Quinoprotein_ADH-like_sf"/>
</dbReference>
<dbReference type="KEGG" id="lcre:Pla8534_50830"/>
<keyword evidence="5" id="KW-1185">Reference proteome</keyword>
<organism evidence="4 5">
    <name type="scientific">Lignipirellula cremea</name>
    <dbReference type="NCBI Taxonomy" id="2528010"/>
    <lineage>
        <taxon>Bacteria</taxon>
        <taxon>Pseudomonadati</taxon>
        <taxon>Planctomycetota</taxon>
        <taxon>Planctomycetia</taxon>
        <taxon>Pirellulales</taxon>
        <taxon>Pirellulaceae</taxon>
        <taxon>Lignipirellula</taxon>
    </lineage>
</organism>